<evidence type="ECO:0000256" key="1">
    <source>
        <dbReference type="SAM" id="MobiDB-lite"/>
    </source>
</evidence>
<feature type="domain" description="Nucleotide-diphospho-sugar transferase" evidence="2">
    <location>
        <begin position="992"/>
        <end position="1191"/>
    </location>
</feature>
<dbReference type="PANTHER" id="PTHR46038:SF13">
    <property type="entry name" value="GLYCOSYLTRANSFERASE"/>
    <property type="match status" value="1"/>
</dbReference>
<name>A0A199VL19_ANACO</name>
<gene>
    <name evidence="3" type="ORF">ACMD2_16927</name>
</gene>
<dbReference type="Pfam" id="PF03407">
    <property type="entry name" value="Nucleotid_trans"/>
    <property type="match status" value="5"/>
</dbReference>
<feature type="domain" description="Nucleotide-diphospho-sugar transferase" evidence="2">
    <location>
        <begin position="119"/>
        <end position="317"/>
    </location>
</feature>
<comment type="caution">
    <text evidence="3">The sequence shown here is derived from an EMBL/GenBank/DDBJ whole genome shotgun (WGS) entry which is preliminary data.</text>
</comment>
<dbReference type="InterPro" id="IPR005069">
    <property type="entry name" value="Nucl-diP-sugar_transferase"/>
</dbReference>
<organism evidence="3 4">
    <name type="scientific">Ananas comosus</name>
    <name type="common">Pineapple</name>
    <name type="synonym">Ananas ananas</name>
    <dbReference type="NCBI Taxonomy" id="4615"/>
    <lineage>
        <taxon>Eukaryota</taxon>
        <taxon>Viridiplantae</taxon>
        <taxon>Streptophyta</taxon>
        <taxon>Embryophyta</taxon>
        <taxon>Tracheophyta</taxon>
        <taxon>Spermatophyta</taxon>
        <taxon>Magnoliopsida</taxon>
        <taxon>Liliopsida</taxon>
        <taxon>Poales</taxon>
        <taxon>Bromeliaceae</taxon>
        <taxon>Bromelioideae</taxon>
        <taxon>Ananas</taxon>
    </lineage>
</organism>
<dbReference type="Proteomes" id="UP000092600">
    <property type="component" value="Unassembled WGS sequence"/>
</dbReference>
<evidence type="ECO:0000313" key="3">
    <source>
        <dbReference type="EMBL" id="OAY77872.1"/>
    </source>
</evidence>
<dbReference type="EMBL" id="LSRQ01001442">
    <property type="protein sequence ID" value="OAY77872.1"/>
    <property type="molecule type" value="Genomic_DNA"/>
</dbReference>
<feature type="domain" description="Nucleotide-diphospho-sugar transferase" evidence="2">
    <location>
        <begin position="487"/>
        <end position="558"/>
    </location>
</feature>
<dbReference type="InterPro" id="IPR044821">
    <property type="entry name" value="At1g28695/At4g15970-like"/>
</dbReference>
<feature type="domain" description="Nucleotide-diphospho-sugar transferase" evidence="2">
    <location>
        <begin position="396"/>
        <end position="462"/>
    </location>
</feature>
<accession>A0A199VL19</accession>
<reference evidence="3 4" key="1">
    <citation type="journal article" date="2016" name="DNA Res.">
        <title>The draft genome of MD-2 pineapple using hybrid error correction of long reads.</title>
        <authorList>
            <person name="Redwan R.M."/>
            <person name="Saidin A."/>
            <person name="Kumar S.V."/>
        </authorList>
    </citation>
    <scope>NUCLEOTIDE SEQUENCE [LARGE SCALE GENOMIC DNA]</scope>
    <source>
        <strain evidence="4">cv. MD2</strain>
        <tissue evidence="3">Leaf</tissue>
    </source>
</reference>
<evidence type="ECO:0000259" key="2">
    <source>
        <dbReference type="Pfam" id="PF03407"/>
    </source>
</evidence>
<evidence type="ECO:0000313" key="4">
    <source>
        <dbReference type="Proteomes" id="UP000092600"/>
    </source>
</evidence>
<feature type="region of interest" description="Disordered" evidence="1">
    <location>
        <begin position="634"/>
        <end position="677"/>
    </location>
</feature>
<dbReference type="AlphaFoldDB" id="A0A199VL19"/>
<feature type="domain" description="Nucleotide-diphospho-sugar transferase" evidence="2">
    <location>
        <begin position="726"/>
        <end position="923"/>
    </location>
</feature>
<feature type="compositionally biased region" description="Basic and acidic residues" evidence="1">
    <location>
        <begin position="653"/>
        <end position="662"/>
    </location>
</feature>
<sequence length="1220" mass="139960">MAAALILFYISADPGRRPVEISTWINANTSAAFADQVDETNMASAKKLNETNLAPPEMSFGFEETNYDTTSQDLAQLLKNAAMDDGTVIMTSINEAWAAPNSLLDLFLESFREGEEIQHLLDHVLIVAMDPKAFERCRSLHPHCYFLETRGADYKSEKIYMTKDYLEMMWGRNKFQQTILELGYNFLFTDVDILWFRNPLRHIAIASHIAISSDFFVGDPDSLVNFPNGGFLYVRSCERTVEFYKNWQLSRDKYPGKHEQNVFNLIKGELSARLKVKIQFLDTAYCSGFCQLAKDLNRVCTVHANCCIGLAGKLHDLRSVLQDWKKYRAGSLAEKMTGNIILHLQDAYQVLAPLLRRAAMDDKTVILTTVNEAFAAPNSLLDLFLESFRIGEGIEHLLDRLIVVAMDLKAFDRCTSVHPHCFFHKINGTDFTSEKVFMTRDYIEIVWSKIRLQRRILELGIDADLTTASDRFFGNPDSLRNWPNTGNWDEARAQFPPNHEQNVFDRIKGELVGWLGVKIRFVDTAFWGGFCEYGNDLNKICTMHANCCVILWKKLQDLRGILEEWKKFTSLSPEEKRRGIVTWWSSSNIRHLQPAVIFLLGAAFAGICMLLFFSADPAGGRALDLEVSHLKNGPSKLPSLDHQPDQEANSKVASDHHEEPIRSTKAPLVNKTTSHDEQDIEELARRATMDDRTVLMTAVNEAWAAPNSLLDAFFESFRIGENVEHFVKHLIIVALDAKAFERCKSVHPYCYFLRPQGVDLSAEKSYMTKDYLDLVWSKIKLQQRILELGYNLLFTDVDIAWFRNPLEHITLAADISTSSDFYFGNPHALGNYPNTGFIYFKSCKKNIEVMRYWHDSRRRWPQNHDQFVFNEIKHELVAKFGVQIKFLDTAYVSGFCQLGKDLNKVCTVHATCCIGLNNKLYDLRGVIEDWKNYTSHPRRTPKSEDLPKLLKRAAAGNNKTVLMTAVNEAWAAPNSLLDLFLESFRRGENIEHLLNHLIIVAMDPKAYDRCRSIHPLCYYLISADATDFASEQNYMKKNYLEMMWRRNKFQQSVLELGYNFLFTDVDILWFRSPFQHLSPSVDLTMGADFFVGDPSSLGNYPNGGLLYVKSSRTTIALYEHWQQARERFPNAHEQYTFNKVKGEFAACCNAKIRFLDTAYFGGFCQHGKDLSRICTMHANCCEGLENKLYDLRHVLEDWKAYKARILEAKIGEFSWRVPGR</sequence>
<proteinExistence type="predicted"/>
<dbReference type="PANTHER" id="PTHR46038">
    <property type="entry name" value="EXPRESSED PROTEIN-RELATED"/>
    <property type="match status" value="1"/>
</dbReference>
<protein>
    <recommendedName>
        <fullName evidence="2">Nucleotide-diphospho-sugar transferase domain-containing protein</fullName>
    </recommendedName>
</protein>
<feature type="non-terminal residue" evidence="3">
    <location>
        <position position="1220"/>
    </location>
</feature>